<dbReference type="RefSeq" id="WP_092557976.1">
    <property type="nucleotide sequence ID" value="NZ_FNPZ01000007.1"/>
</dbReference>
<keyword evidence="4" id="KW-1185">Reference proteome</keyword>
<evidence type="ECO:0000256" key="2">
    <source>
        <dbReference type="SAM" id="Phobius"/>
    </source>
</evidence>
<proteinExistence type="predicted"/>
<organism evidence="3 4">
    <name type="scientific">Herbiconiux ginsengi</name>
    <dbReference type="NCBI Taxonomy" id="381665"/>
    <lineage>
        <taxon>Bacteria</taxon>
        <taxon>Bacillati</taxon>
        <taxon>Actinomycetota</taxon>
        <taxon>Actinomycetes</taxon>
        <taxon>Micrococcales</taxon>
        <taxon>Microbacteriaceae</taxon>
        <taxon>Herbiconiux</taxon>
    </lineage>
</organism>
<dbReference type="Proteomes" id="UP000198891">
    <property type="component" value="Unassembled WGS sequence"/>
</dbReference>
<keyword evidence="2" id="KW-1133">Transmembrane helix</keyword>
<protein>
    <submittedName>
        <fullName evidence="3">Uncharacterized membrane protein</fullName>
    </submittedName>
</protein>
<feature type="transmembrane region" description="Helical" evidence="2">
    <location>
        <begin position="93"/>
        <end position="113"/>
    </location>
</feature>
<accession>A0A1H3TT23</accession>
<name>A0A1H3TT23_9MICO</name>
<dbReference type="AlphaFoldDB" id="A0A1H3TT23"/>
<feature type="transmembrane region" description="Helical" evidence="2">
    <location>
        <begin position="205"/>
        <end position="222"/>
    </location>
</feature>
<keyword evidence="2" id="KW-0472">Membrane</keyword>
<evidence type="ECO:0000256" key="1">
    <source>
        <dbReference type="SAM" id="MobiDB-lite"/>
    </source>
</evidence>
<feature type="transmembrane region" description="Helical" evidence="2">
    <location>
        <begin position="227"/>
        <end position="250"/>
    </location>
</feature>
<feature type="transmembrane region" description="Helical" evidence="2">
    <location>
        <begin position="20"/>
        <end position="44"/>
    </location>
</feature>
<keyword evidence="2" id="KW-0812">Transmembrane</keyword>
<feature type="region of interest" description="Disordered" evidence="1">
    <location>
        <begin position="496"/>
        <end position="533"/>
    </location>
</feature>
<dbReference type="STRING" id="381665.SAMN05216554_4470"/>
<feature type="transmembrane region" description="Helical" evidence="2">
    <location>
        <begin position="295"/>
        <end position="317"/>
    </location>
</feature>
<feature type="compositionally biased region" description="Low complexity" evidence="1">
    <location>
        <begin position="504"/>
        <end position="514"/>
    </location>
</feature>
<gene>
    <name evidence="3" type="ORF">SAMN05216554_4470</name>
</gene>
<feature type="transmembrane region" description="Helical" evidence="2">
    <location>
        <begin position="428"/>
        <end position="448"/>
    </location>
</feature>
<feature type="transmembrane region" description="Helical" evidence="2">
    <location>
        <begin position="139"/>
        <end position="161"/>
    </location>
</feature>
<feature type="transmembrane region" description="Helical" evidence="2">
    <location>
        <begin position="363"/>
        <end position="392"/>
    </location>
</feature>
<sequence length="547" mass="54498">MIRRTTITAETAAGLDGSLLLSAVAGAAVVLVLGLLVLLVVRVARRREAAGRTRARAGADTGWSAGVARVPGDRDGAGRRAVARLFGRPSRSIGLDVARGAALAGLALVVWFGSADSGVAQASRLAAIAGVGQQGPKDALAFGGTVVALAFVLIAGVATALSSGGATPPQGVERLRCRMRLALRAIVLLGIGGVAAFSAAPFAGLVATIGALTLVALAVVGWRAGTLFLAAVLWTIVVPVLDAGLVSLVVDSRTLIAPALEWALAGAFPPVPLVGVLLAGMAVGRLDAVRIGRRLIVFAGAAGCAILAFAAGAAVSARFGASLPPLLSAVPGAMTPLALLGAGGVALALVALALIVGRPLRWVLVPFSAAGSMALTLWIASLAVIGGLWIFAPATASEGLESVPAALSGSGVVESLATALPEALRSTATAGALVVLVALACIVWRLFLGDGPVERLVKAIGAGATRVPDELRSPAEAEVPPVESTFDALMAGRDAATEATGTRAPGADAGVAPPDAHPLRRQTIGPVDPVTAATQWTPGQALGRLPY</sequence>
<reference evidence="3 4" key="1">
    <citation type="submission" date="2016-10" db="EMBL/GenBank/DDBJ databases">
        <authorList>
            <person name="de Groot N.N."/>
        </authorList>
    </citation>
    <scope>NUCLEOTIDE SEQUENCE [LARGE SCALE GENOMIC DNA]</scope>
    <source>
        <strain evidence="3 4">CGMCC 4.3491</strain>
    </source>
</reference>
<feature type="transmembrane region" description="Helical" evidence="2">
    <location>
        <begin position="262"/>
        <end position="283"/>
    </location>
</feature>
<feature type="transmembrane region" description="Helical" evidence="2">
    <location>
        <begin position="181"/>
        <end position="199"/>
    </location>
</feature>
<evidence type="ECO:0000313" key="4">
    <source>
        <dbReference type="Proteomes" id="UP000198891"/>
    </source>
</evidence>
<dbReference type="EMBL" id="FNPZ01000007">
    <property type="protein sequence ID" value="SDZ53187.1"/>
    <property type="molecule type" value="Genomic_DNA"/>
</dbReference>
<feature type="transmembrane region" description="Helical" evidence="2">
    <location>
        <begin position="337"/>
        <end position="356"/>
    </location>
</feature>
<evidence type="ECO:0000313" key="3">
    <source>
        <dbReference type="EMBL" id="SDZ53187.1"/>
    </source>
</evidence>
<dbReference type="OrthoDB" id="4966979at2"/>